<dbReference type="EMBL" id="JAAGAX010000010">
    <property type="protein sequence ID" value="KAF2300294.1"/>
    <property type="molecule type" value="Genomic_DNA"/>
</dbReference>
<feature type="domain" description="DUF936" evidence="2">
    <location>
        <begin position="4"/>
        <end position="34"/>
    </location>
</feature>
<dbReference type="AlphaFoldDB" id="A0A6A6LGZ9"/>
<dbReference type="PANTHER" id="PTHR31928">
    <property type="entry name" value="EXPRESSED PROTEIN"/>
    <property type="match status" value="1"/>
</dbReference>
<sequence length="196" mass="21362">MGNLVPGVLLKLLRHMNTDIKVAGEHRSSLLQVAPRKSMSTDRLASKEDNKTQLSAKSSKEENRNPKSTKKVTANGNLDDQEKSNKLRASIGKKSSGNNNGLPGNLVKVSINSRKLTEGSFSWSSLPSSVAKLGKEVTKHRDAAQTAAIEAIQEASVAESLLQCLRVSSSVFYLYLELMDMIGGISIHSLWNKDRT</sequence>
<keyword evidence="5" id="KW-1185">Reference proteome</keyword>
<proteinExistence type="predicted"/>
<dbReference type="Pfam" id="PF21647">
    <property type="entry name" value="DUF6857"/>
    <property type="match status" value="1"/>
</dbReference>
<dbReference type="InterPro" id="IPR048297">
    <property type="entry name" value="DUF936_dom_pln"/>
</dbReference>
<evidence type="ECO:0000256" key="1">
    <source>
        <dbReference type="SAM" id="MobiDB-lite"/>
    </source>
</evidence>
<evidence type="ECO:0000313" key="5">
    <source>
        <dbReference type="Proteomes" id="UP000467840"/>
    </source>
</evidence>
<gene>
    <name evidence="4" type="ORF">GH714_011463</name>
</gene>
<dbReference type="InterPro" id="IPR010341">
    <property type="entry name" value="DUF936_pln"/>
</dbReference>
<dbReference type="PANTHER" id="PTHR31928:SF4">
    <property type="entry name" value="OS08G0541500 PROTEIN"/>
    <property type="match status" value="1"/>
</dbReference>
<dbReference type="Pfam" id="PF06075">
    <property type="entry name" value="DUF936"/>
    <property type="match status" value="1"/>
</dbReference>
<dbReference type="InterPro" id="IPR049172">
    <property type="entry name" value="DUF6857_pln"/>
</dbReference>
<organism evidence="4 5">
    <name type="scientific">Hevea brasiliensis</name>
    <name type="common">Para rubber tree</name>
    <name type="synonym">Siphonia brasiliensis</name>
    <dbReference type="NCBI Taxonomy" id="3981"/>
    <lineage>
        <taxon>Eukaryota</taxon>
        <taxon>Viridiplantae</taxon>
        <taxon>Streptophyta</taxon>
        <taxon>Embryophyta</taxon>
        <taxon>Tracheophyta</taxon>
        <taxon>Spermatophyta</taxon>
        <taxon>Magnoliopsida</taxon>
        <taxon>eudicotyledons</taxon>
        <taxon>Gunneridae</taxon>
        <taxon>Pentapetalae</taxon>
        <taxon>rosids</taxon>
        <taxon>fabids</taxon>
        <taxon>Malpighiales</taxon>
        <taxon>Euphorbiaceae</taxon>
        <taxon>Crotonoideae</taxon>
        <taxon>Micrandreae</taxon>
        <taxon>Hevea</taxon>
    </lineage>
</organism>
<feature type="region of interest" description="Disordered" evidence="1">
    <location>
        <begin position="32"/>
        <end position="84"/>
    </location>
</feature>
<evidence type="ECO:0000313" key="4">
    <source>
        <dbReference type="EMBL" id="KAF2300294.1"/>
    </source>
</evidence>
<evidence type="ECO:0000259" key="3">
    <source>
        <dbReference type="Pfam" id="PF21647"/>
    </source>
</evidence>
<dbReference type="Proteomes" id="UP000467840">
    <property type="component" value="Chromosome 4"/>
</dbReference>
<protein>
    <submittedName>
        <fullName evidence="4">Uncharacterized protein</fullName>
    </submittedName>
</protein>
<evidence type="ECO:0000259" key="2">
    <source>
        <dbReference type="Pfam" id="PF06075"/>
    </source>
</evidence>
<feature type="domain" description="DUF6857" evidence="3">
    <location>
        <begin position="111"/>
        <end position="169"/>
    </location>
</feature>
<reference evidence="4 5" key="1">
    <citation type="journal article" date="2020" name="Mol. Plant">
        <title>The Chromosome-Based Rubber Tree Genome Provides New Insights into Spurge Genome Evolution and Rubber Biosynthesis.</title>
        <authorList>
            <person name="Liu J."/>
            <person name="Shi C."/>
            <person name="Shi C.C."/>
            <person name="Li W."/>
            <person name="Zhang Q.J."/>
            <person name="Zhang Y."/>
            <person name="Li K."/>
            <person name="Lu H.F."/>
            <person name="Shi C."/>
            <person name="Zhu S.T."/>
            <person name="Xiao Z.Y."/>
            <person name="Nan H."/>
            <person name="Yue Y."/>
            <person name="Zhu X.G."/>
            <person name="Wu Y."/>
            <person name="Hong X.N."/>
            <person name="Fan G.Y."/>
            <person name="Tong Y."/>
            <person name="Zhang D."/>
            <person name="Mao C.L."/>
            <person name="Liu Y.L."/>
            <person name="Hao S.J."/>
            <person name="Liu W.Q."/>
            <person name="Lv M.Q."/>
            <person name="Zhang H.B."/>
            <person name="Liu Y."/>
            <person name="Hu-Tang G.R."/>
            <person name="Wang J.P."/>
            <person name="Wang J.H."/>
            <person name="Sun Y.H."/>
            <person name="Ni S.B."/>
            <person name="Chen W.B."/>
            <person name="Zhang X.C."/>
            <person name="Jiao Y.N."/>
            <person name="Eichler E.E."/>
            <person name="Li G.H."/>
            <person name="Liu X."/>
            <person name="Gao L.Z."/>
        </authorList>
    </citation>
    <scope>NUCLEOTIDE SEQUENCE [LARGE SCALE GENOMIC DNA]</scope>
    <source>
        <strain evidence="5">cv. GT1</strain>
        <tissue evidence="4">Leaf</tissue>
    </source>
</reference>
<name>A0A6A6LGZ9_HEVBR</name>
<comment type="caution">
    <text evidence="4">The sequence shown here is derived from an EMBL/GenBank/DDBJ whole genome shotgun (WGS) entry which is preliminary data.</text>
</comment>
<accession>A0A6A6LGZ9</accession>